<reference evidence="2 3" key="1">
    <citation type="submission" date="2017-07" db="EMBL/GenBank/DDBJ databases">
        <title>Draft Genome Sequences of Select Purple Nonsulfur Bacteria.</title>
        <authorList>
            <person name="Lasarre B."/>
            <person name="Mckinlay J.B."/>
        </authorList>
    </citation>
    <scope>NUCLEOTIDE SEQUENCE [LARGE SCALE GENOMIC DNA]</scope>
    <source>
        <strain evidence="2 3">DSM 11907</strain>
    </source>
</reference>
<dbReference type="InterPro" id="IPR053853">
    <property type="entry name" value="FitA-like_RHH"/>
</dbReference>
<sequence>MGEILVRNLDDAVIARLERRAALNGRSLEQELREVLAAAAPEAPLSPEERLEHSRRLREKLPDLRHVDVEALVRSGRDEDLA</sequence>
<name>A0A327KSL9_9BRAD</name>
<protein>
    <recommendedName>
        <fullName evidence="1">Antitoxin FitA-like ribbon-helix-helix domain-containing protein</fullName>
    </recommendedName>
</protein>
<dbReference type="InterPro" id="IPR010985">
    <property type="entry name" value="Ribbon_hlx_hlx"/>
</dbReference>
<dbReference type="Proteomes" id="UP000248863">
    <property type="component" value="Unassembled WGS sequence"/>
</dbReference>
<dbReference type="GO" id="GO:0006355">
    <property type="term" value="P:regulation of DNA-templated transcription"/>
    <property type="evidence" value="ECO:0007669"/>
    <property type="project" value="InterPro"/>
</dbReference>
<dbReference type="EMBL" id="NPEU01000042">
    <property type="protein sequence ID" value="RAI40385.1"/>
    <property type="molecule type" value="Genomic_DNA"/>
</dbReference>
<accession>A0A327KSL9</accession>
<dbReference type="SUPFAM" id="SSF47598">
    <property type="entry name" value="Ribbon-helix-helix"/>
    <property type="match status" value="1"/>
</dbReference>
<evidence type="ECO:0000313" key="3">
    <source>
        <dbReference type="Proteomes" id="UP000248863"/>
    </source>
</evidence>
<gene>
    <name evidence="2" type="ORF">CH338_06425</name>
</gene>
<dbReference type="Pfam" id="PF22513">
    <property type="entry name" value="FitA-like_RHH"/>
    <property type="match status" value="1"/>
</dbReference>
<feature type="domain" description="Antitoxin FitA-like ribbon-helix-helix" evidence="1">
    <location>
        <begin position="4"/>
        <end position="40"/>
    </location>
</feature>
<dbReference type="OrthoDB" id="8083485at2"/>
<dbReference type="AlphaFoldDB" id="A0A327KSL9"/>
<proteinExistence type="predicted"/>
<dbReference type="InterPro" id="IPR013321">
    <property type="entry name" value="Arc_rbn_hlx_hlx"/>
</dbReference>
<keyword evidence="3" id="KW-1185">Reference proteome</keyword>
<dbReference type="Gene3D" id="1.10.1220.10">
    <property type="entry name" value="Met repressor-like"/>
    <property type="match status" value="1"/>
</dbReference>
<comment type="caution">
    <text evidence="2">The sequence shown here is derived from an EMBL/GenBank/DDBJ whole genome shotgun (WGS) entry which is preliminary data.</text>
</comment>
<dbReference type="RefSeq" id="WP_111356306.1">
    <property type="nucleotide sequence ID" value="NZ_NHSK01000314.1"/>
</dbReference>
<organism evidence="2 3">
    <name type="scientific">Rhodoplanes elegans</name>
    <dbReference type="NCBI Taxonomy" id="29408"/>
    <lineage>
        <taxon>Bacteria</taxon>
        <taxon>Pseudomonadati</taxon>
        <taxon>Pseudomonadota</taxon>
        <taxon>Alphaproteobacteria</taxon>
        <taxon>Hyphomicrobiales</taxon>
        <taxon>Nitrobacteraceae</taxon>
        <taxon>Rhodoplanes</taxon>
    </lineage>
</organism>
<evidence type="ECO:0000259" key="1">
    <source>
        <dbReference type="Pfam" id="PF22513"/>
    </source>
</evidence>
<evidence type="ECO:0000313" key="2">
    <source>
        <dbReference type="EMBL" id="RAI40385.1"/>
    </source>
</evidence>